<feature type="domain" description="PAS" evidence="2">
    <location>
        <begin position="380"/>
        <end position="451"/>
    </location>
</feature>
<dbReference type="Gene3D" id="3.30.450.20">
    <property type="entry name" value="PAS domain"/>
    <property type="match status" value="4"/>
</dbReference>
<dbReference type="InterPro" id="IPR035965">
    <property type="entry name" value="PAS-like_dom_sf"/>
</dbReference>
<evidence type="ECO:0000259" key="2">
    <source>
        <dbReference type="PROSITE" id="PS50112"/>
    </source>
</evidence>
<dbReference type="InterPro" id="IPR013656">
    <property type="entry name" value="PAS_4"/>
</dbReference>
<dbReference type="SMART" id="SM00091">
    <property type="entry name" value="PAS"/>
    <property type="match status" value="4"/>
</dbReference>
<reference evidence="4 5" key="1">
    <citation type="journal article" date="2019" name="Int. J. Syst. Evol. Microbiol.">
        <title>The Global Catalogue of Microorganisms (GCM) 10K type strain sequencing project: providing services to taxonomists for standard genome sequencing and annotation.</title>
        <authorList>
            <consortium name="The Broad Institute Genomics Platform"/>
            <consortium name="The Broad Institute Genome Sequencing Center for Infectious Disease"/>
            <person name="Wu L."/>
            <person name="Ma J."/>
        </authorList>
    </citation>
    <scope>NUCLEOTIDE SEQUENCE [LARGE SCALE GENOMIC DNA]</scope>
    <source>
        <strain evidence="4 5">PJ61</strain>
    </source>
</reference>
<comment type="caution">
    <text evidence="4">The sequence shown here is derived from an EMBL/GenBank/DDBJ whole genome shotgun (WGS) entry which is preliminary data.</text>
</comment>
<name>A0ABD5T4V5_9EURY</name>
<evidence type="ECO:0000259" key="3">
    <source>
        <dbReference type="PROSITE" id="PS50113"/>
    </source>
</evidence>
<sequence>MSRGAPDDRSESPSEGFCTSFLEGSTDPILSVDADGAVTYANPAAERTLGYDASDLLGRRLGSLIPEDVPRARSLRERLATPPRLVDGGDVAIPLGASDGTVQSFSARFHEHDPGDGPVYTGVFRECTDPDRGRDFRTYRNLIEHAGHAIYVTDTDGTIEYVNPAFSEHTGYEPEEAVGETPAILNSDEMPPDYFDSLWETIRSGGVWEEEIVDRKKDGTLYHAHQTIAPVFDGDGGVSRFVAIQTDITDRKAAEGRLKQYRDVVERLADPILLQNRDGEFVLLNEAVSEFAGVPREDLYGADETAFMDEETAVEIADRRREVLETEGPAEYEVSPTFPESGRDATFRTQRYPYYDGDGELTGTFAICHDVTELKRRETDLTRYERAVEGATDLIAAIDRNGQFLFANEQYRSYHGIGAEMDISDLTLADVVDDEQYPDVNRQVRRALSGQTVEYRTTRTHPARGTRRFDARYYPLGHAEDGASSVDGVVGVLRDVTDSENRAHQLRVVDRVLQHNLRNAMTVVRGRAKQLAEWDDPAVANAADDVVDRAAALLSTSEKAHHITEVLSDPPETEPLDVTRIVEEIAEAVASEFPEASVSVSTPDGPATASATTGLSR</sequence>
<dbReference type="SUPFAM" id="SSF55785">
    <property type="entry name" value="PYP-like sensor domain (PAS domain)"/>
    <property type="match status" value="4"/>
</dbReference>
<proteinExistence type="predicted"/>
<dbReference type="Proteomes" id="UP001596274">
    <property type="component" value="Unassembled WGS sequence"/>
</dbReference>
<accession>A0ABD5T4V5</accession>
<dbReference type="EMBL" id="JBHSWT010000077">
    <property type="protein sequence ID" value="MFC6770538.1"/>
    <property type="molecule type" value="Genomic_DNA"/>
</dbReference>
<dbReference type="CDD" id="cd00130">
    <property type="entry name" value="PAS"/>
    <property type="match status" value="4"/>
</dbReference>
<gene>
    <name evidence="4" type="ORF">ACFQDD_03195</name>
</gene>
<dbReference type="AlphaFoldDB" id="A0ABD5T4V5"/>
<feature type="domain" description="PAS" evidence="2">
    <location>
        <begin position="257"/>
        <end position="327"/>
    </location>
</feature>
<dbReference type="InterPro" id="IPR001610">
    <property type="entry name" value="PAC"/>
</dbReference>
<feature type="region of interest" description="Disordered" evidence="1">
    <location>
        <begin position="592"/>
        <end position="617"/>
    </location>
</feature>
<dbReference type="NCBIfam" id="TIGR00229">
    <property type="entry name" value="sensory_box"/>
    <property type="match status" value="4"/>
</dbReference>
<dbReference type="PANTHER" id="PTHR44757:SF2">
    <property type="entry name" value="BIOFILM ARCHITECTURE MAINTENANCE PROTEIN MBAA"/>
    <property type="match status" value="1"/>
</dbReference>
<dbReference type="InterPro" id="IPR013767">
    <property type="entry name" value="PAS_fold"/>
</dbReference>
<feature type="domain" description="PAS" evidence="2">
    <location>
        <begin position="135"/>
        <end position="181"/>
    </location>
</feature>
<feature type="domain" description="PAS" evidence="2">
    <location>
        <begin position="14"/>
        <end position="83"/>
    </location>
</feature>
<evidence type="ECO:0000313" key="5">
    <source>
        <dbReference type="Proteomes" id="UP001596274"/>
    </source>
</evidence>
<feature type="domain" description="PAC" evidence="3">
    <location>
        <begin position="206"/>
        <end position="260"/>
    </location>
</feature>
<evidence type="ECO:0000256" key="1">
    <source>
        <dbReference type="SAM" id="MobiDB-lite"/>
    </source>
</evidence>
<dbReference type="Pfam" id="PF13426">
    <property type="entry name" value="PAS_9"/>
    <property type="match status" value="1"/>
</dbReference>
<dbReference type="InterPro" id="IPR052155">
    <property type="entry name" value="Biofilm_reg_signaling"/>
</dbReference>
<dbReference type="InterPro" id="IPR000700">
    <property type="entry name" value="PAS-assoc_C"/>
</dbReference>
<feature type="non-terminal residue" evidence="4">
    <location>
        <position position="617"/>
    </location>
</feature>
<dbReference type="Pfam" id="PF08448">
    <property type="entry name" value="PAS_4"/>
    <property type="match status" value="2"/>
</dbReference>
<feature type="domain" description="PAC" evidence="3">
    <location>
        <begin position="330"/>
        <end position="383"/>
    </location>
</feature>
<protein>
    <submittedName>
        <fullName evidence="4">PAS domain S-box protein</fullName>
    </submittedName>
</protein>
<evidence type="ECO:0000313" key="4">
    <source>
        <dbReference type="EMBL" id="MFC6770538.1"/>
    </source>
</evidence>
<dbReference type="PROSITE" id="PS50112">
    <property type="entry name" value="PAS"/>
    <property type="match status" value="4"/>
</dbReference>
<dbReference type="SMART" id="SM00086">
    <property type="entry name" value="PAC"/>
    <property type="match status" value="3"/>
</dbReference>
<dbReference type="PROSITE" id="PS50113">
    <property type="entry name" value="PAC"/>
    <property type="match status" value="2"/>
</dbReference>
<dbReference type="Pfam" id="PF00989">
    <property type="entry name" value="PAS"/>
    <property type="match status" value="1"/>
</dbReference>
<dbReference type="PANTHER" id="PTHR44757">
    <property type="entry name" value="DIGUANYLATE CYCLASE DGCP"/>
    <property type="match status" value="1"/>
</dbReference>
<organism evidence="4 5">
    <name type="scientific">Halorubrum pallidum</name>
    <dbReference type="NCBI Taxonomy" id="1526114"/>
    <lineage>
        <taxon>Archaea</taxon>
        <taxon>Methanobacteriati</taxon>
        <taxon>Methanobacteriota</taxon>
        <taxon>Stenosarchaea group</taxon>
        <taxon>Halobacteria</taxon>
        <taxon>Halobacteriales</taxon>
        <taxon>Haloferacaceae</taxon>
        <taxon>Halorubrum</taxon>
    </lineage>
</organism>
<dbReference type="InterPro" id="IPR000014">
    <property type="entry name" value="PAS"/>
</dbReference>
<keyword evidence="5" id="KW-1185">Reference proteome</keyword>